<reference evidence="3" key="1">
    <citation type="journal article" date="2019" name="Int. J. Syst. Evol. Microbiol.">
        <title>The Global Catalogue of Microorganisms (GCM) 10K type strain sequencing project: providing services to taxonomists for standard genome sequencing and annotation.</title>
        <authorList>
            <consortium name="The Broad Institute Genomics Platform"/>
            <consortium name="The Broad Institute Genome Sequencing Center for Infectious Disease"/>
            <person name="Wu L."/>
            <person name="Ma J."/>
        </authorList>
    </citation>
    <scope>NUCLEOTIDE SEQUENCE [LARGE SCALE GENOMIC DNA]</scope>
    <source>
        <strain evidence="3">JCM 9377</strain>
    </source>
</reference>
<protein>
    <recommendedName>
        <fullName evidence="4">Ricin-type beta-trefoil lectin protein</fullName>
    </recommendedName>
</protein>
<comment type="caution">
    <text evidence="2">The sequence shown here is derived from an EMBL/GenBank/DDBJ whole genome shotgun (WGS) entry which is preliminary data.</text>
</comment>
<proteinExistence type="predicted"/>
<dbReference type="Gene3D" id="2.80.10.50">
    <property type="match status" value="1"/>
</dbReference>
<evidence type="ECO:0008006" key="4">
    <source>
        <dbReference type="Google" id="ProtNLM"/>
    </source>
</evidence>
<keyword evidence="3" id="KW-1185">Reference proteome</keyword>
<evidence type="ECO:0000313" key="2">
    <source>
        <dbReference type="EMBL" id="GAA3225993.1"/>
    </source>
</evidence>
<organism evidence="2 3">
    <name type="scientific">Actinocorallia longicatena</name>
    <dbReference type="NCBI Taxonomy" id="111803"/>
    <lineage>
        <taxon>Bacteria</taxon>
        <taxon>Bacillati</taxon>
        <taxon>Actinomycetota</taxon>
        <taxon>Actinomycetes</taxon>
        <taxon>Streptosporangiales</taxon>
        <taxon>Thermomonosporaceae</taxon>
        <taxon>Actinocorallia</taxon>
    </lineage>
</organism>
<accession>A0ABP6QH75</accession>
<keyword evidence="1" id="KW-0732">Signal</keyword>
<name>A0ABP6QH75_9ACTN</name>
<evidence type="ECO:0000313" key="3">
    <source>
        <dbReference type="Proteomes" id="UP001501237"/>
    </source>
</evidence>
<dbReference type="SUPFAM" id="SSF50370">
    <property type="entry name" value="Ricin B-like lectins"/>
    <property type="match status" value="1"/>
</dbReference>
<feature type="chain" id="PRO_5047240348" description="Ricin-type beta-trefoil lectin protein" evidence="1">
    <location>
        <begin position="36"/>
        <end position="170"/>
    </location>
</feature>
<feature type="signal peptide" evidence="1">
    <location>
        <begin position="1"/>
        <end position="35"/>
    </location>
</feature>
<dbReference type="PROSITE" id="PS50231">
    <property type="entry name" value="RICIN_B_LECTIN"/>
    <property type="match status" value="1"/>
</dbReference>
<gene>
    <name evidence="2" type="ORF">GCM10010468_54030</name>
</gene>
<evidence type="ECO:0000256" key="1">
    <source>
        <dbReference type="SAM" id="SignalP"/>
    </source>
</evidence>
<dbReference type="RefSeq" id="WP_344833563.1">
    <property type="nucleotide sequence ID" value="NZ_BAAAUV010000015.1"/>
</dbReference>
<sequence>MTEKRRGRPQRGLCTMLMTIVLTLCGLAAASPARAADGLFIYNLSSGSCMVDPYGGQGKYAQLQPCQDTPSHLWQPQCDADPCNVVKLANLASGRCLQDVFEGLHPRFATCSASAPEQKWSLSLTTDGWYIWSTFTRRCLGRYSGPQGPEVRFTACGPDPEKRWNLQRVI</sequence>
<dbReference type="InterPro" id="IPR035992">
    <property type="entry name" value="Ricin_B-like_lectins"/>
</dbReference>
<dbReference type="Proteomes" id="UP001501237">
    <property type="component" value="Unassembled WGS sequence"/>
</dbReference>
<dbReference type="EMBL" id="BAAAUV010000015">
    <property type="protein sequence ID" value="GAA3225993.1"/>
    <property type="molecule type" value="Genomic_DNA"/>
</dbReference>